<dbReference type="SMART" id="SM01321">
    <property type="entry name" value="Y1_Tnp"/>
    <property type="match status" value="1"/>
</dbReference>
<dbReference type="EMBL" id="AP026966">
    <property type="protein sequence ID" value="BDT56617.1"/>
    <property type="molecule type" value="Genomic_DNA"/>
</dbReference>
<dbReference type="InterPro" id="IPR036515">
    <property type="entry name" value="Transposase_17_sf"/>
</dbReference>
<evidence type="ECO:0000256" key="1">
    <source>
        <dbReference type="SAM" id="MobiDB-lite"/>
    </source>
</evidence>
<dbReference type="PANTHER" id="PTHR34322:SF2">
    <property type="entry name" value="TRANSPOSASE IS200-LIKE DOMAIN-CONTAINING PROTEIN"/>
    <property type="match status" value="1"/>
</dbReference>
<name>A0ABM8C0E2_9BURK</name>
<reference evidence="3" key="1">
    <citation type="submission" date="2022-11" db="EMBL/GenBank/DDBJ databases">
        <title>Isolation and characterization of PLA-degrading bacterium Massilia sp. from Antarctic soil.</title>
        <authorList>
            <person name="Sato K."/>
            <person name="Gomez-Fuentes C."/>
            <person name="Ahmad S.A."/>
            <person name="Zulkharnain A."/>
        </authorList>
    </citation>
    <scope>NUCLEOTIDE SEQUENCE</scope>
    <source>
        <strain evidence="3">N-3</strain>
    </source>
</reference>
<dbReference type="Pfam" id="PF01797">
    <property type="entry name" value="Y1_Tnp"/>
    <property type="match status" value="1"/>
</dbReference>
<dbReference type="Proteomes" id="UP001163336">
    <property type="component" value="Chromosome"/>
</dbReference>
<feature type="domain" description="Transposase IS200-like" evidence="2">
    <location>
        <begin position="16"/>
        <end position="131"/>
    </location>
</feature>
<dbReference type="InterPro" id="IPR002686">
    <property type="entry name" value="Transposase_17"/>
</dbReference>
<sequence length="243" mass="27981">MLDSAYIMARLPRLVIPNQPHHVIQRGNNRQPIFHEEEDYRRFLGWLKEAARFYEVAIHAYVLMPNHLHLLATPSNESGLALMMQKVGRFYVPWFNQKYARTGGLFEGRFRTSLVDTEHYFLVCSRYIELNPLRAGLVAAPLDYPWSSYAHHAGARSDALVTDHLLYWGLGNTPFQREAAYTELVMQGIPQEEVDFLTASVLKNQPLGSDAFKAELERRTKRQILPAKRGRPFREPIPPPPQA</sequence>
<accession>A0ABM8C0E2</accession>
<feature type="region of interest" description="Disordered" evidence="1">
    <location>
        <begin position="222"/>
        <end position="243"/>
    </location>
</feature>
<gene>
    <name evidence="3" type="ORF">MasN3_01110</name>
</gene>
<dbReference type="SUPFAM" id="SSF143422">
    <property type="entry name" value="Transposase IS200-like"/>
    <property type="match status" value="1"/>
</dbReference>
<organism evidence="3 4">
    <name type="scientific">Massilia varians</name>
    <dbReference type="NCBI Taxonomy" id="457921"/>
    <lineage>
        <taxon>Bacteria</taxon>
        <taxon>Pseudomonadati</taxon>
        <taxon>Pseudomonadota</taxon>
        <taxon>Betaproteobacteria</taxon>
        <taxon>Burkholderiales</taxon>
        <taxon>Oxalobacteraceae</taxon>
        <taxon>Telluria group</taxon>
        <taxon>Massilia</taxon>
    </lineage>
</organism>
<keyword evidence="4" id="KW-1185">Reference proteome</keyword>
<dbReference type="Gene3D" id="3.30.70.1290">
    <property type="entry name" value="Transposase IS200-like"/>
    <property type="match status" value="1"/>
</dbReference>
<dbReference type="PANTHER" id="PTHR34322">
    <property type="entry name" value="TRANSPOSASE, Y1_TNP DOMAIN-CONTAINING"/>
    <property type="match status" value="1"/>
</dbReference>
<evidence type="ECO:0000313" key="4">
    <source>
        <dbReference type="Proteomes" id="UP001163336"/>
    </source>
</evidence>
<proteinExistence type="predicted"/>
<evidence type="ECO:0000259" key="2">
    <source>
        <dbReference type="SMART" id="SM01321"/>
    </source>
</evidence>
<evidence type="ECO:0000313" key="3">
    <source>
        <dbReference type="EMBL" id="BDT56617.1"/>
    </source>
</evidence>
<protein>
    <recommendedName>
        <fullName evidence="2">Transposase IS200-like domain-containing protein</fullName>
    </recommendedName>
</protein>